<keyword evidence="2" id="KW-0732">Signal</keyword>
<organism evidence="4 5">
    <name type="scientific">Vibrio penaeicida</name>
    <dbReference type="NCBI Taxonomy" id="104609"/>
    <lineage>
        <taxon>Bacteria</taxon>
        <taxon>Pseudomonadati</taxon>
        <taxon>Pseudomonadota</taxon>
        <taxon>Gammaproteobacteria</taxon>
        <taxon>Vibrionales</taxon>
        <taxon>Vibrionaceae</taxon>
        <taxon>Vibrio</taxon>
    </lineage>
</organism>
<feature type="signal peptide" evidence="2">
    <location>
        <begin position="1"/>
        <end position="28"/>
    </location>
</feature>
<accession>A0AAV5NUZ4</accession>
<evidence type="ECO:0000256" key="1">
    <source>
        <dbReference type="SAM" id="Coils"/>
    </source>
</evidence>
<dbReference type="InterPro" id="IPR012338">
    <property type="entry name" value="Beta-lactam/transpept-like"/>
</dbReference>
<protein>
    <recommendedName>
        <fullName evidence="3">Beta-lactamase-related domain-containing protein</fullName>
    </recommendedName>
</protein>
<keyword evidence="1" id="KW-0175">Coiled coil</keyword>
<dbReference type="PANTHER" id="PTHR43283:SF7">
    <property type="entry name" value="BETA-LACTAMASE-RELATED DOMAIN-CONTAINING PROTEIN"/>
    <property type="match status" value="1"/>
</dbReference>
<evidence type="ECO:0000313" key="5">
    <source>
        <dbReference type="Proteomes" id="UP001156690"/>
    </source>
</evidence>
<dbReference type="Pfam" id="PF00144">
    <property type="entry name" value="Beta-lactamase"/>
    <property type="match status" value="1"/>
</dbReference>
<keyword evidence="5" id="KW-1185">Reference proteome</keyword>
<feature type="coiled-coil region" evidence="1">
    <location>
        <begin position="172"/>
        <end position="199"/>
    </location>
</feature>
<dbReference type="AlphaFoldDB" id="A0AAV5NUZ4"/>
<feature type="domain" description="Beta-lactamase-related" evidence="3">
    <location>
        <begin position="201"/>
        <end position="475"/>
    </location>
</feature>
<evidence type="ECO:0000256" key="2">
    <source>
        <dbReference type="SAM" id="SignalP"/>
    </source>
</evidence>
<dbReference type="InterPro" id="IPR050789">
    <property type="entry name" value="Diverse_Enzym_Activities"/>
</dbReference>
<dbReference type="RefSeq" id="WP_126608592.1">
    <property type="nucleotide sequence ID" value="NZ_AP025145.1"/>
</dbReference>
<sequence>MRLSLPLTRLSYTIAATLAVAIPFTSVAQNDITHDTITKGAISQGTTSQDIASSNKHLGLFSSNFGGLPHVKFYQHDGQDYILTAWGHEAITVDSEGHFRSLETGTGTQGKFGSDINGNYVNATITYWGADHTFARVEDASDDELVDKIYQSSWFNSIETQSECHEDWLVKNEDVKYDKEKLNKLLNKFKNNNNFYQKASSFLVMKGGQLIIEEYMNGWKQSYPHSIQSVTKSLTSLMTGVAIYENKLSGIRQPLGELLPNHSQYLQGEKSKITLEHLLMMGAGLDWDEWTVPYSSPENIRYQEMRSHTPVKFTLDRPLTSEPGTQFNYNGGIVTVAGEIIANSYKKERFAGAIIDSGLSKLCFKNAYISAQMGDVSNTAGGGMLRPRDMLKLGMLVNNDGNWQGEPILAKEWIEDSTRGYLYTSPGASTYGYYWWLDDHFVDGRVYKTIYGLGYGGQMIAIVKDLDLVVVKTATNYANRNDAMHLMKNDIIPIFN</sequence>
<name>A0AAV5NUZ4_9VIBR</name>
<dbReference type="PANTHER" id="PTHR43283">
    <property type="entry name" value="BETA-LACTAMASE-RELATED"/>
    <property type="match status" value="1"/>
</dbReference>
<dbReference type="Gene3D" id="3.40.710.10">
    <property type="entry name" value="DD-peptidase/beta-lactamase superfamily"/>
    <property type="match status" value="1"/>
</dbReference>
<evidence type="ECO:0000313" key="4">
    <source>
        <dbReference type="EMBL" id="GLQ74364.1"/>
    </source>
</evidence>
<dbReference type="SUPFAM" id="SSF56601">
    <property type="entry name" value="beta-lactamase/transpeptidase-like"/>
    <property type="match status" value="1"/>
</dbReference>
<dbReference type="Proteomes" id="UP001156690">
    <property type="component" value="Unassembled WGS sequence"/>
</dbReference>
<comment type="caution">
    <text evidence="4">The sequence shown here is derived from an EMBL/GenBank/DDBJ whole genome shotgun (WGS) entry which is preliminary data.</text>
</comment>
<evidence type="ECO:0000259" key="3">
    <source>
        <dbReference type="Pfam" id="PF00144"/>
    </source>
</evidence>
<reference evidence="5" key="1">
    <citation type="journal article" date="2019" name="Int. J. Syst. Evol. Microbiol.">
        <title>The Global Catalogue of Microorganisms (GCM) 10K type strain sequencing project: providing services to taxonomists for standard genome sequencing and annotation.</title>
        <authorList>
            <consortium name="The Broad Institute Genomics Platform"/>
            <consortium name="The Broad Institute Genome Sequencing Center for Infectious Disease"/>
            <person name="Wu L."/>
            <person name="Ma J."/>
        </authorList>
    </citation>
    <scope>NUCLEOTIDE SEQUENCE [LARGE SCALE GENOMIC DNA]</scope>
    <source>
        <strain evidence="5">NBRC 15640</strain>
    </source>
</reference>
<feature type="chain" id="PRO_5043988887" description="Beta-lactamase-related domain-containing protein" evidence="2">
    <location>
        <begin position="29"/>
        <end position="496"/>
    </location>
</feature>
<gene>
    <name evidence="4" type="ORF">GCM10007932_37250</name>
</gene>
<proteinExistence type="predicted"/>
<dbReference type="InterPro" id="IPR001466">
    <property type="entry name" value="Beta-lactam-related"/>
</dbReference>
<dbReference type="EMBL" id="BSNX01000055">
    <property type="protein sequence ID" value="GLQ74364.1"/>
    <property type="molecule type" value="Genomic_DNA"/>
</dbReference>